<reference evidence="2" key="1">
    <citation type="journal article" date="2014" name="Int. J. Syst. Evol. Microbiol.">
        <title>Complete genome sequence of Corynebacterium casei LMG S-19264T (=DSM 44701T), isolated from a smear-ripened cheese.</title>
        <authorList>
            <consortium name="US DOE Joint Genome Institute (JGI-PGF)"/>
            <person name="Walter F."/>
            <person name="Albersmeier A."/>
            <person name="Kalinowski J."/>
            <person name="Ruckert C."/>
        </authorList>
    </citation>
    <scope>NUCLEOTIDE SEQUENCE</scope>
    <source>
        <strain evidence="2">VKM Ac-1069</strain>
    </source>
</reference>
<name>A0A9W6NUG0_9PSEU</name>
<feature type="region of interest" description="Disordered" evidence="1">
    <location>
        <begin position="17"/>
        <end position="40"/>
    </location>
</feature>
<protein>
    <submittedName>
        <fullName evidence="2">Uncharacterized protein</fullName>
    </submittedName>
</protein>
<dbReference type="Proteomes" id="UP001143463">
    <property type="component" value="Unassembled WGS sequence"/>
</dbReference>
<evidence type="ECO:0000313" key="2">
    <source>
        <dbReference type="EMBL" id="GLL09282.1"/>
    </source>
</evidence>
<feature type="compositionally biased region" description="Basic residues" evidence="1">
    <location>
        <begin position="18"/>
        <end position="27"/>
    </location>
</feature>
<keyword evidence="3" id="KW-1185">Reference proteome</keyword>
<comment type="caution">
    <text evidence="2">The sequence shown here is derived from an EMBL/GenBank/DDBJ whole genome shotgun (WGS) entry which is preliminary data.</text>
</comment>
<evidence type="ECO:0000313" key="3">
    <source>
        <dbReference type="Proteomes" id="UP001143463"/>
    </source>
</evidence>
<dbReference type="EMBL" id="BSFQ01000001">
    <property type="protein sequence ID" value="GLL09282.1"/>
    <property type="molecule type" value="Genomic_DNA"/>
</dbReference>
<evidence type="ECO:0000256" key="1">
    <source>
        <dbReference type="SAM" id="MobiDB-lite"/>
    </source>
</evidence>
<accession>A0A9W6NUG0</accession>
<organism evidence="2 3">
    <name type="scientific">Pseudonocardia halophobica</name>
    <dbReference type="NCBI Taxonomy" id="29401"/>
    <lineage>
        <taxon>Bacteria</taxon>
        <taxon>Bacillati</taxon>
        <taxon>Actinomycetota</taxon>
        <taxon>Actinomycetes</taxon>
        <taxon>Pseudonocardiales</taxon>
        <taxon>Pseudonocardiaceae</taxon>
        <taxon>Pseudonocardia</taxon>
    </lineage>
</organism>
<proteinExistence type="predicted"/>
<gene>
    <name evidence="2" type="ORF">GCM10017577_04220</name>
</gene>
<dbReference type="AlphaFoldDB" id="A0A9W6NUG0"/>
<feature type="compositionally biased region" description="Polar residues" evidence="1">
    <location>
        <begin position="28"/>
        <end position="38"/>
    </location>
</feature>
<sequence length="94" mass="10710">MAILVCAVTERGIDKLNSKHGGRKKRMSASQPRINYSDNRGIPCWRRHHGQVLRSSTKKLRKRQHWLRESIDPPDTISLCEGDYGPGLDVSTQN</sequence>
<reference evidence="2" key="2">
    <citation type="submission" date="2023-01" db="EMBL/GenBank/DDBJ databases">
        <authorList>
            <person name="Sun Q."/>
            <person name="Evtushenko L."/>
        </authorList>
    </citation>
    <scope>NUCLEOTIDE SEQUENCE</scope>
    <source>
        <strain evidence="2">VKM Ac-1069</strain>
    </source>
</reference>